<dbReference type="AlphaFoldDB" id="A0A2K3PGP8"/>
<sequence>MSVGSTMCLGSDEMNMSFIDDFIRSAMKIMLMTINSLQFEIMLPSHSYVIVIDAIVSDVEIHIFEHLKTVQFDTLSKYVLIAKNTVEEINLTSRLSWSQDKREMAMVAVMRGTGQREQEERE</sequence>
<reference evidence="1 2" key="2">
    <citation type="journal article" date="2017" name="Front. Plant Sci.">
        <title>Gene Classification and Mining of Molecular Markers Useful in Red Clover (Trifolium pratense) Breeding.</title>
        <authorList>
            <person name="Istvanek J."/>
            <person name="Dluhosova J."/>
            <person name="Dluhos P."/>
            <person name="Patkova L."/>
            <person name="Nedelnik J."/>
            <person name="Repkova J."/>
        </authorList>
    </citation>
    <scope>NUCLEOTIDE SEQUENCE [LARGE SCALE GENOMIC DNA]</scope>
    <source>
        <strain evidence="2">cv. Tatra</strain>
        <tissue evidence="1">Young leaves</tissue>
    </source>
</reference>
<gene>
    <name evidence="1" type="ORF">L195_g011149</name>
</gene>
<evidence type="ECO:0000313" key="2">
    <source>
        <dbReference type="Proteomes" id="UP000236291"/>
    </source>
</evidence>
<protein>
    <submittedName>
        <fullName evidence="1">Uncharacterized protein</fullName>
    </submittedName>
</protein>
<proteinExistence type="predicted"/>
<organism evidence="1 2">
    <name type="scientific">Trifolium pratense</name>
    <name type="common">Red clover</name>
    <dbReference type="NCBI Taxonomy" id="57577"/>
    <lineage>
        <taxon>Eukaryota</taxon>
        <taxon>Viridiplantae</taxon>
        <taxon>Streptophyta</taxon>
        <taxon>Embryophyta</taxon>
        <taxon>Tracheophyta</taxon>
        <taxon>Spermatophyta</taxon>
        <taxon>Magnoliopsida</taxon>
        <taxon>eudicotyledons</taxon>
        <taxon>Gunneridae</taxon>
        <taxon>Pentapetalae</taxon>
        <taxon>rosids</taxon>
        <taxon>fabids</taxon>
        <taxon>Fabales</taxon>
        <taxon>Fabaceae</taxon>
        <taxon>Papilionoideae</taxon>
        <taxon>50 kb inversion clade</taxon>
        <taxon>NPAAA clade</taxon>
        <taxon>Hologalegina</taxon>
        <taxon>IRL clade</taxon>
        <taxon>Trifolieae</taxon>
        <taxon>Trifolium</taxon>
    </lineage>
</organism>
<dbReference type="EMBL" id="ASHM01006876">
    <property type="protein sequence ID" value="PNY14468.1"/>
    <property type="molecule type" value="Genomic_DNA"/>
</dbReference>
<dbReference type="Proteomes" id="UP000236291">
    <property type="component" value="Unassembled WGS sequence"/>
</dbReference>
<comment type="caution">
    <text evidence="1">The sequence shown here is derived from an EMBL/GenBank/DDBJ whole genome shotgun (WGS) entry which is preliminary data.</text>
</comment>
<accession>A0A2K3PGP8</accession>
<reference evidence="1 2" key="1">
    <citation type="journal article" date="2014" name="Am. J. Bot.">
        <title>Genome assembly and annotation for red clover (Trifolium pratense; Fabaceae).</title>
        <authorList>
            <person name="Istvanek J."/>
            <person name="Jaros M."/>
            <person name="Krenek A."/>
            <person name="Repkova J."/>
        </authorList>
    </citation>
    <scope>NUCLEOTIDE SEQUENCE [LARGE SCALE GENOMIC DNA]</scope>
    <source>
        <strain evidence="2">cv. Tatra</strain>
        <tissue evidence="1">Young leaves</tissue>
    </source>
</reference>
<name>A0A2K3PGP8_TRIPR</name>
<evidence type="ECO:0000313" key="1">
    <source>
        <dbReference type="EMBL" id="PNY14468.1"/>
    </source>
</evidence>